<gene>
    <name evidence="4" type="ORF">DEM34_19230</name>
</gene>
<evidence type="ECO:0000313" key="5">
    <source>
        <dbReference type="Proteomes" id="UP000245474"/>
    </source>
</evidence>
<sequence length="340" mass="37422">MLYAGIDVANRASTVCVVDANAEVILERTVATEAGALMEAFSGLEATRVVIESTPLAEWVALVVEDAGHEAVVIDARSAKRLMDASKKTDRRDARTLARMAQAGWYTAVHRKSAEARLQRSRLQARQGLVEAYKGFAARVRGLLRAHGVRVGRVSKGEFAPRVRALCAEHVPGLAAYLEPLLAAYEHALGEARRLRREIEREAREHAVAERLASVPGVGPLVSQAYVATIDDPRRFASGDEVADYAGLTPRIYQSGELQVQGRISREGDKLLRWHLVEAAHSLLVRGRDCALRRWGLRLAERKGQAKAKVALARKLAVLLHRLWVSGERFKAWPERAVGA</sequence>
<dbReference type="PANTHER" id="PTHR33055:SF3">
    <property type="entry name" value="PUTATIVE TRANSPOSASE FOR IS117-RELATED"/>
    <property type="match status" value="1"/>
</dbReference>
<evidence type="ECO:0000259" key="3">
    <source>
        <dbReference type="Pfam" id="PF02371"/>
    </source>
</evidence>
<evidence type="ECO:0000313" key="4">
    <source>
        <dbReference type="EMBL" id="PWG60902.1"/>
    </source>
</evidence>
<keyword evidence="5" id="KW-1185">Reference proteome</keyword>
<feature type="domain" description="Transposase IS116/IS110/IS902 C-terminal" evidence="3">
    <location>
        <begin position="209"/>
        <end position="284"/>
    </location>
</feature>
<organism evidence="4 5">
    <name type="scientific">Sediminicurvatus halobius</name>
    <dbReference type="NCBI Taxonomy" id="2182432"/>
    <lineage>
        <taxon>Bacteria</taxon>
        <taxon>Pseudomonadati</taxon>
        <taxon>Pseudomonadota</taxon>
        <taxon>Gammaproteobacteria</taxon>
        <taxon>Chromatiales</taxon>
        <taxon>Ectothiorhodospiraceae</taxon>
        <taxon>Sediminicurvatus</taxon>
    </lineage>
</organism>
<dbReference type="InterPro" id="IPR002525">
    <property type="entry name" value="Transp_IS110-like_N"/>
</dbReference>
<dbReference type="AlphaFoldDB" id="A0A2U2MVP9"/>
<dbReference type="OrthoDB" id="5289737at2"/>
<dbReference type="InterPro" id="IPR047650">
    <property type="entry name" value="Transpos_IS110"/>
</dbReference>
<keyword evidence="1" id="KW-0175">Coiled coil</keyword>
<dbReference type="EMBL" id="QFFI01000079">
    <property type="protein sequence ID" value="PWG60902.1"/>
    <property type="molecule type" value="Genomic_DNA"/>
</dbReference>
<dbReference type="GO" id="GO:0004803">
    <property type="term" value="F:transposase activity"/>
    <property type="evidence" value="ECO:0007669"/>
    <property type="project" value="InterPro"/>
</dbReference>
<dbReference type="RefSeq" id="WP_109680427.1">
    <property type="nucleotide sequence ID" value="NZ_CP086615.1"/>
</dbReference>
<dbReference type="GO" id="GO:0003677">
    <property type="term" value="F:DNA binding"/>
    <property type="evidence" value="ECO:0007669"/>
    <property type="project" value="InterPro"/>
</dbReference>
<evidence type="ECO:0000259" key="2">
    <source>
        <dbReference type="Pfam" id="PF01548"/>
    </source>
</evidence>
<dbReference type="InterPro" id="IPR003346">
    <property type="entry name" value="Transposase_20"/>
</dbReference>
<feature type="coiled-coil region" evidence="1">
    <location>
        <begin position="182"/>
        <end position="212"/>
    </location>
</feature>
<dbReference type="Pfam" id="PF01548">
    <property type="entry name" value="DEDD_Tnp_IS110"/>
    <property type="match status" value="1"/>
</dbReference>
<dbReference type="PANTHER" id="PTHR33055">
    <property type="entry name" value="TRANSPOSASE FOR INSERTION SEQUENCE ELEMENT IS1111A"/>
    <property type="match status" value="1"/>
</dbReference>
<proteinExistence type="predicted"/>
<comment type="caution">
    <text evidence="4">The sequence shown here is derived from an EMBL/GenBank/DDBJ whole genome shotgun (WGS) entry which is preliminary data.</text>
</comment>
<accession>A0A2U2MVP9</accession>
<reference evidence="4 5" key="1">
    <citation type="submission" date="2018-05" db="EMBL/GenBank/DDBJ databases">
        <title>Spiribacter halobius sp. nov., a moderately halophilic bacterium isolated from marine solar saltern.</title>
        <authorList>
            <person name="Zheng W.-S."/>
            <person name="Lu D.-C."/>
            <person name="Du Z.-J."/>
        </authorList>
    </citation>
    <scope>NUCLEOTIDE SEQUENCE [LARGE SCALE GENOMIC DNA]</scope>
    <source>
        <strain evidence="4 5">E85</strain>
    </source>
</reference>
<protein>
    <submittedName>
        <fullName evidence="4">IS110 family transposase</fullName>
    </submittedName>
</protein>
<name>A0A2U2MVP9_9GAMM</name>
<evidence type="ECO:0000256" key="1">
    <source>
        <dbReference type="SAM" id="Coils"/>
    </source>
</evidence>
<dbReference type="GO" id="GO:0006313">
    <property type="term" value="P:DNA transposition"/>
    <property type="evidence" value="ECO:0007669"/>
    <property type="project" value="InterPro"/>
</dbReference>
<dbReference type="Proteomes" id="UP000245474">
    <property type="component" value="Unassembled WGS sequence"/>
</dbReference>
<feature type="domain" description="Transposase IS110-like N-terminal" evidence="2">
    <location>
        <begin position="4"/>
        <end position="145"/>
    </location>
</feature>
<dbReference type="NCBIfam" id="NF033542">
    <property type="entry name" value="transpos_IS110"/>
    <property type="match status" value="1"/>
</dbReference>
<dbReference type="Pfam" id="PF02371">
    <property type="entry name" value="Transposase_20"/>
    <property type="match status" value="1"/>
</dbReference>